<proteinExistence type="predicted"/>
<evidence type="ECO:0000313" key="4">
    <source>
        <dbReference type="Proteomes" id="UP000069272"/>
    </source>
</evidence>
<dbReference type="AlphaFoldDB" id="A0A182FIR2"/>
<reference evidence="3 4" key="1">
    <citation type="journal article" date="2017" name="G3 (Bethesda)">
        <title>The Physical Genome Mapping of Anopheles albimanus Corrected Scaffold Misassemblies and Identified Interarm Rearrangements in Genus Anopheles.</title>
        <authorList>
            <person name="Artemov G.N."/>
            <person name="Peery A.N."/>
            <person name="Jiang X."/>
            <person name="Tu Z."/>
            <person name="Stegniy V.N."/>
            <person name="Sharakhova M.V."/>
            <person name="Sharakhov I.V."/>
        </authorList>
    </citation>
    <scope>NUCLEOTIDE SEQUENCE [LARGE SCALE GENOMIC DNA]</scope>
    <source>
        <strain evidence="3 4">ALBI9_A</strain>
    </source>
</reference>
<name>A0A182FIR2_ANOAL</name>
<keyword evidence="4" id="KW-1185">Reference proteome</keyword>
<feature type="chain" id="PRO_5043747161" evidence="2">
    <location>
        <begin position="26"/>
        <end position="315"/>
    </location>
</feature>
<evidence type="ECO:0000256" key="1">
    <source>
        <dbReference type="SAM" id="MobiDB-lite"/>
    </source>
</evidence>
<dbReference type="Proteomes" id="UP000069272">
    <property type="component" value="Chromosome X"/>
</dbReference>
<reference evidence="3" key="2">
    <citation type="submission" date="2022-08" db="UniProtKB">
        <authorList>
            <consortium name="EnsemblMetazoa"/>
        </authorList>
    </citation>
    <scope>IDENTIFICATION</scope>
    <source>
        <strain evidence="3">STECLA/ALBI9_A</strain>
    </source>
</reference>
<evidence type="ECO:0000256" key="2">
    <source>
        <dbReference type="SAM" id="SignalP"/>
    </source>
</evidence>
<dbReference type="EnsemblMetazoa" id="AALB006407-RA">
    <property type="protein sequence ID" value="AALB006407-PA"/>
    <property type="gene ID" value="AALB006407"/>
</dbReference>
<sequence>MMLMLMLVPVMLLLVVALLALAVRAKPAPGLDPSDLADIALVEEDVARIKRSGLGSGSGSFDLLGGLKKTILSGIGSASASLVAGSSSSSLSSGSGHGSSSSSSSGSSGHSSGYGSSGHSYDKPHEESHFDGWSLKKSILNTLFQAVKAITGGVTAIKGQLIKGSGYLVSGAGKLIASGGDAVTGVGKKIALSAHLIPPKHGSSSSSHPFTKLLSSSSSGLTATLTHSSSPSHHSGEQHHSGESYTSYEGPSSYGHDGSHGSSGPSGPSYIPPAKSAHKPSLNSYGTELEHHGGYGGGKYGHSSDESDYSKIVVG</sequence>
<feature type="compositionally biased region" description="Low complexity" evidence="1">
    <location>
        <begin position="90"/>
        <end position="119"/>
    </location>
</feature>
<keyword evidence="2" id="KW-0732">Signal</keyword>
<dbReference type="VEuPathDB" id="VectorBase:AALB006407"/>
<feature type="signal peptide" evidence="2">
    <location>
        <begin position="1"/>
        <end position="25"/>
    </location>
</feature>
<feature type="compositionally biased region" description="Low complexity" evidence="1">
    <location>
        <begin position="221"/>
        <end position="233"/>
    </location>
</feature>
<feature type="region of interest" description="Disordered" evidence="1">
    <location>
        <begin position="90"/>
        <end position="127"/>
    </location>
</feature>
<dbReference type="STRING" id="7167.A0A182FIR2"/>
<protein>
    <submittedName>
        <fullName evidence="3">Uncharacterized protein</fullName>
    </submittedName>
</protein>
<dbReference type="VEuPathDB" id="VectorBase:AALB20_032684"/>
<organism evidence="3 4">
    <name type="scientific">Anopheles albimanus</name>
    <name type="common">New world malaria mosquito</name>
    <dbReference type="NCBI Taxonomy" id="7167"/>
    <lineage>
        <taxon>Eukaryota</taxon>
        <taxon>Metazoa</taxon>
        <taxon>Ecdysozoa</taxon>
        <taxon>Arthropoda</taxon>
        <taxon>Hexapoda</taxon>
        <taxon>Insecta</taxon>
        <taxon>Pterygota</taxon>
        <taxon>Neoptera</taxon>
        <taxon>Endopterygota</taxon>
        <taxon>Diptera</taxon>
        <taxon>Nematocera</taxon>
        <taxon>Culicoidea</taxon>
        <taxon>Culicidae</taxon>
        <taxon>Anophelinae</taxon>
        <taxon>Anopheles</taxon>
    </lineage>
</organism>
<feature type="compositionally biased region" description="Low complexity" evidence="1">
    <location>
        <begin position="250"/>
        <end position="273"/>
    </location>
</feature>
<feature type="region of interest" description="Disordered" evidence="1">
    <location>
        <begin position="221"/>
        <end position="315"/>
    </location>
</feature>
<evidence type="ECO:0000313" key="3">
    <source>
        <dbReference type="EnsemblMetazoa" id="AALB006407-PA"/>
    </source>
</evidence>
<accession>A0A182FIR2</accession>